<keyword evidence="1" id="KW-0812">Transmembrane</keyword>
<feature type="transmembrane region" description="Helical" evidence="1">
    <location>
        <begin position="165"/>
        <end position="187"/>
    </location>
</feature>
<gene>
    <name evidence="2" type="ORF">AB675_6980</name>
</gene>
<feature type="transmembrane region" description="Helical" evidence="1">
    <location>
        <begin position="87"/>
        <end position="113"/>
    </location>
</feature>
<proteinExistence type="predicted"/>
<feature type="transmembrane region" description="Helical" evidence="1">
    <location>
        <begin position="476"/>
        <end position="506"/>
    </location>
</feature>
<feature type="transmembrane region" description="Helical" evidence="1">
    <location>
        <begin position="618"/>
        <end position="635"/>
    </location>
</feature>
<dbReference type="Proteomes" id="UP000038010">
    <property type="component" value="Unassembled WGS sequence"/>
</dbReference>
<dbReference type="GeneID" id="28739190"/>
<keyword evidence="1" id="KW-0472">Membrane</keyword>
<protein>
    <submittedName>
        <fullName evidence="2">Uncharacterized protein</fullName>
    </submittedName>
</protein>
<dbReference type="EMBL" id="LFJN01000005">
    <property type="protein sequence ID" value="KPI43476.1"/>
    <property type="molecule type" value="Genomic_DNA"/>
</dbReference>
<keyword evidence="1" id="KW-1133">Transmembrane helix</keyword>
<dbReference type="VEuPathDB" id="FungiDB:AB675_6980"/>
<feature type="transmembrane region" description="Helical" evidence="1">
    <location>
        <begin position="592"/>
        <end position="612"/>
    </location>
</feature>
<dbReference type="RefSeq" id="XP_018003439.1">
    <property type="nucleotide sequence ID" value="XM_018147311.1"/>
</dbReference>
<comment type="caution">
    <text evidence="2">The sequence shown here is derived from an EMBL/GenBank/DDBJ whole genome shotgun (WGS) entry which is preliminary data.</text>
</comment>
<sequence>MYEALSGDEVTDPYINQQRVLLNTGKPSHTSRLPRAESVDDQPYKAIELKPWTTTSPVVWYDQQRPRAKRFWQDTLAELRTVKWKKWAGLFASLILPPTFILWLILATIVITFPGILFQTDDVCRPDGSFYVGLGSYDPWHTASLFQIDVGFGRLSFANAKLIDFLFDLLVGRGGQLLLGYIAYMVCTKSLIRHMEHHSVPITTFEALTIQDHSMTGLMKLVKGVSGNRDARSIASMVWFAIATAYILLFPTFVSAMSGYSANVEAYIEVDSGPLVPWDEFDEVRYIIHDGARLGGAFHNDYAITVPHASSSYGSSEFWGDCSSNVSSLLYDYDSREYTVAPNLQLDYMTPQCRQLWNVAVYTNTSGFLGLDQTSSTFNTTDGDSIQLQSPVLNISAYYSSSEKASDSYQYSTEGEWSAYDFAQYGSGFFWKNPQTNNYTFGDTYNPLVTYDDRTYTSGEIESLGHCQQTVVQYKWGFSFMLLFSLLISLVIWSTGMYATYLDAFLHSSLDSSRRQLGLKRATLDLASAMTPHISPDQMESASNTKLKNLLVDSKITYNHLLDHLATSTRAAKFRYKWRAFKFTRYWMQEKIWSTLFVIALLMWIGSIPYPGPWLPPLLANTILLMSLSVTLYAGR</sequence>
<feature type="transmembrane region" description="Helical" evidence="1">
    <location>
        <begin position="238"/>
        <end position="260"/>
    </location>
</feature>
<dbReference type="AlphaFoldDB" id="A0A0N1HE11"/>
<dbReference type="OrthoDB" id="3903561at2759"/>
<name>A0A0N1HE11_9EURO</name>
<accession>A0A0N1HE11</accession>
<evidence type="ECO:0000313" key="3">
    <source>
        <dbReference type="Proteomes" id="UP000038010"/>
    </source>
</evidence>
<organism evidence="2 3">
    <name type="scientific">Cyphellophora attinorum</name>
    <dbReference type="NCBI Taxonomy" id="1664694"/>
    <lineage>
        <taxon>Eukaryota</taxon>
        <taxon>Fungi</taxon>
        <taxon>Dikarya</taxon>
        <taxon>Ascomycota</taxon>
        <taxon>Pezizomycotina</taxon>
        <taxon>Eurotiomycetes</taxon>
        <taxon>Chaetothyriomycetidae</taxon>
        <taxon>Chaetothyriales</taxon>
        <taxon>Cyphellophoraceae</taxon>
        <taxon>Cyphellophora</taxon>
    </lineage>
</organism>
<evidence type="ECO:0000313" key="2">
    <source>
        <dbReference type="EMBL" id="KPI43476.1"/>
    </source>
</evidence>
<reference evidence="2 3" key="1">
    <citation type="submission" date="2015-06" db="EMBL/GenBank/DDBJ databases">
        <title>Draft genome of the ant-associated black yeast Phialophora attae CBS 131958.</title>
        <authorList>
            <person name="Moreno L.F."/>
            <person name="Stielow B.J."/>
            <person name="de Hoog S."/>
            <person name="Vicente V.A."/>
            <person name="Weiss V.A."/>
            <person name="de Vries M."/>
            <person name="Cruz L.M."/>
            <person name="Souza E.M."/>
        </authorList>
    </citation>
    <scope>NUCLEOTIDE SEQUENCE [LARGE SCALE GENOMIC DNA]</scope>
    <source>
        <strain evidence="2 3">CBS 131958</strain>
    </source>
</reference>
<evidence type="ECO:0000256" key="1">
    <source>
        <dbReference type="SAM" id="Phobius"/>
    </source>
</evidence>
<dbReference type="STRING" id="1664694.A0A0N1HE11"/>
<keyword evidence="3" id="KW-1185">Reference proteome</keyword>